<dbReference type="SUPFAM" id="SSF47203">
    <property type="entry name" value="Acyl-CoA dehydrogenase C-terminal domain-like"/>
    <property type="match status" value="1"/>
</dbReference>
<dbReference type="Pfam" id="PF02771">
    <property type="entry name" value="Acyl-CoA_dh_N"/>
    <property type="match status" value="1"/>
</dbReference>
<accession>A0A5M3XTL0</accession>
<sequence>MSAMAAELYSDEQREFATEVRRFLAANQPINRVRQLAGDPIGRDGELWRRAAKEADLLGLMIPEEYGGSGFGFAEASLVLTAAGAALTSWPYLSSAVLSSHCLVAAADTDAKSRWLPALAGGEVVATLAVADDQGDWALANGSVRAEEGPGGAWTLTGHKSFVTDGPAADILLTFGTTGSETALFVVRTDASGVSSTSLPALDSTRKLGRFVFEGAAAERVGDVADLAGLDASLCALAAAALVCEQAGGIATVLDMTSRYAKDRRQFGRSIGSFQAIKHKCVDIYIRSEATAAFAESVALSFDAAVRAGRLGEKALRSQVATAAVYCGEAFVKSAHDMIQVHGGIGFTWEHDAHLFLRRAAADAKLFGGKSRNMAVLTAALRSGALLMRPTGGEDAR</sequence>
<dbReference type="CDD" id="cd00567">
    <property type="entry name" value="ACAD"/>
    <property type="match status" value="1"/>
</dbReference>
<feature type="domain" description="Acyl-CoA dehydrogenase/oxidase N-terminal" evidence="7">
    <location>
        <begin position="10"/>
        <end position="123"/>
    </location>
</feature>
<dbReference type="OrthoDB" id="8677713at2"/>
<evidence type="ECO:0000259" key="6">
    <source>
        <dbReference type="Pfam" id="PF00441"/>
    </source>
</evidence>
<dbReference type="Gene3D" id="1.20.140.10">
    <property type="entry name" value="Butyryl-CoA Dehydrogenase, subunit A, domain 3"/>
    <property type="match status" value="1"/>
</dbReference>
<dbReference type="InterPro" id="IPR009075">
    <property type="entry name" value="AcylCo_DH/oxidase_C"/>
</dbReference>
<organism evidence="8 9">
    <name type="scientific">Acrocarpospora pleiomorpha</name>
    <dbReference type="NCBI Taxonomy" id="90975"/>
    <lineage>
        <taxon>Bacteria</taxon>
        <taxon>Bacillati</taxon>
        <taxon>Actinomycetota</taxon>
        <taxon>Actinomycetes</taxon>
        <taxon>Streptosporangiales</taxon>
        <taxon>Streptosporangiaceae</taxon>
        <taxon>Acrocarpospora</taxon>
    </lineage>
</organism>
<dbReference type="InterPro" id="IPR009100">
    <property type="entry name" value="AcylCoA_DH/oxidase_NM_dom_sf"/>
</dbReference>
<reference evidence="8 9" key="1">
    <citation type="submission" date="2019-10" db="EMBL/GenBank/DDBJ databases">
        <title>Whole genome shotgun sequence of Acrocarpospora pleiomorpha NBRC 16267.</title>
        <authorList>
            <person name="Ichikawa N."/>
            <person name="Kimura A."/>
            <person name="Kitahashi Y."/>
            <person name="Komaki H."/>
            <person name="Oguchi A."/>
        </authorList>
    </citation>
    <scope>NUCLEOTIDE SEQUENCE [LARGE SCALE GENOMIC DNA]</scope>
    <source>
        <strain evidence="8 9">NBRC 16267</strain>
    </source>
</reference>
<dbReference type="Gene3D" id="1.10.540.10">
    <property type="entry name" value="Acyl-CoA dehydrogenase/oxidase, N-terminal domain"/>
    <property type="match status" value="1"/>
</dbReference>
<keyword evidence="5" id="KW-0560">Oxidoreductase</keyword>
<evidence type="ECO:0000259" key="7">
    <source>
        <dbReference type="Pfam" id="PF02771"/>
    </source>
</evidence>
<dbReference type="InterPro" id="IPR037069">
    <property type="entry name" value="AcylCoA_DH/ox_N_sf"/>
</dbReference>
<proteinExistence type="inferred from homology"/>
<dbReference type="InterPro" id="IPR036250">
    <property type="entry name" value="AcylCo_DH-like_C"/>
</dbReference>
<dbReference type="Gene3D" id="2.40.110.10">
    <property type="entry name" value="Butyryl-CoA Dehydrogenase, subunit A, domain 2"/>
    <property type="match status" value="1"/>
</dbReference>
<feature type="domain" description="Acyl-CoA dehydrogenase/oxidase C-terminal" evidence="6">
    <location>
        <begin position="240"/>
        <end position="367"/>
    </location>
</feature>
<evidence type="ECO:0000256" key="3">
    <source>
        <dbReference type="ARBA" id="ARBA00022630"/>
    </source>
</evidence>
<evidence type="ECO:0000313" key="9">
    <source>
        <dbReference type="Proteomes" id="UP000377595"/>
    </source>
</evidence>
<comment type="similarity">
    <text evidence="2">Belongs to the acyl-CoA dehydrogenase family.</text>
</comment>
<dbReference type="GO" id="GO:0003995">
    <property type="term" value="F:acyl-CoA dehydrogenase activity"/>
    <property type="evidence" value="ECO:0007669"/>
    <property type="project" value="TreeGrafter"/>
</dbReference>
<dbReference type="InterPro" id="IPR013786">
    <property type="entry name" value="AcylCoA_DH/ox_N"/>
</dbReference>
<evidence type="ECO:0000256" key="4">
    <source>
        <dbReference type="ARBA" id="ARBA00022827"/>
    </source>
</evidence>
<comment type="cofactor">
    <cofactor evidence="1">
        <name>FAD</name>
        <dbReference type="ChEBI" id="CHEBI:57692"/>
    </cofactor>
</comment>
<gene>
    <name evidence="8" type="primary">acd_9</name>
    <name evidence="8" type="ORF">Aple_075230</name>
</gene>
<keyword evidence="9" id="KW-1185">Reference proteome</keyword>
<evidence type="ECO:0000256" key="5">
    <source>
        <dbReference type="ARBA" id="ARBA00023002"/>
    </source>
</evidence>
<evidence type="ECO:0000313" key="8">
    <source>
        <dbReference type="EMBL" id="GES24624.1"/>
    </source>
</evidence>
<keyword evidence="3" id="KW-0285">Flavoprotein</keyword>
<keyword evidence="4" id="KW-0274">FAD</keyword>
<dbReference type="RefSeq" id="WP_155349454.1">
    <property type="nucleotide sequence ID" value="NZ_BAAAHM010000044.1"/>
</dbReference>
<evidence type="ECO:0000256" key="1">
    <source>
        <dbReference type="ARBA" id="ARBA00001974"/>
    </source>
</evidence>
<dbReference type="SUPFAM" id="SSF56645">
    <property type="entry name" value="Acyl-CoA dehydrogenase NM domain-like"/>
    <property type="match status" value="1"/>
</dbReference>
<dbReference type="EMBL" id="BLAF01000054">
    <property type="protein sequence ID" value="GES24624.1"/>
    <property type="molecule type" value="Genomic_DNA"/>
</dbReference>
<dbReference type="PANTHER" id="PTHR43884:SF20">
    <property type="entry name" value="ACYL-COA DEHYDROGENASE FADE28"/>
    <property type="match status" value="1"/>
</dbReference>
<dbReference type="AlphaFoldDB" id="A0A5M3XTL0"/>
<dbReference type="InterPro" id="IPR046373">
    <property type="entry name" value="Acyl-CoA_Oxase/DH_mid-dom_sf"/>
</dbReference>
<comment type="caution">
    <text evidence="8">The sequence shown here is derived from an EMBL/GenBank/DDBJ whole genome shotgun (WGS) entry which is preliminary data.</text>
</comment>
<dbReference type="Proteomes" id="UP000377595">
    <property type="component" value="Unassembled WGS sequence"/>
</dbReference>
<protein>
    <submittedName>
        <fullName evidence="8">Acyl-CoA dehydrogenase</fullName>
    </submittedName>
</protein>
<dbReference type="GO" id="GO:0050660">
    <property type="term" value="F:flavin adenine dinucleotide binding"/>
    <property type="evidence" value="ECO:0007669"/>
    <property type="project" value="InterPro"/>
</dbReference>
<name>A0A5M3XTL0_9ACTN</name>
<evidence type="ECO:0000256" key="2">
    <source>
        <dbReference type="ARBA" id="ARBA00009347"/>
    </source>
</evidence>
<dbReference type="Pfam" id="PF00441">
    <property type="entry name" value="Acyl-CoA_dh_1"/>
    <property type="match status" value="1"/>
</dbReference>
<dbReference type="PANTHER" id="PTHR43884">
    <property type="entry name" value="ACYL-COA DEHYDROGENASE"/>
    <property type="match status" value="1"/>
</dbReference>